<proteinExistence type="predicted"/>
<evidence type="ECO:0000313" key="3">
    <source>
        <dbReference type="Proteomes" id="UP000438699"/>
    </source>
</evidence>
<dbReference type="SUPFAM" id="SSF46955">
    <property type="entry name" value="Putative DNA-binding domain"/>
    <property type="match status" value="1"/>
</dbReference>
<dbReference type="OrthoDB" id="5448756at2"/>
<reference evidence="2 3" key="1">
    <citation type="journal article" date="2017" name="Int. J. Syst. Evol. Microbiol.">
        <title>Desulfovibrio senegalensis sp. nov., a mesophilic sulfate reducer isolated from marine sediment.</title>
        <authorList>
            <person name="Thioye A."/>
            <person name="Gam Z.B.A."/>
            <person name="Mbengue M."/>
            <person name="Cayol J.L."/>
            <person name="Joseph-Bartoli M."/>
            <person name="Toure-Kane C."/>
            <person name="Labat M."/>
        </authorList>
    </citation>
    <scope>NUCLEOTIDE SEQUENCE [LARGE SCALE GENOMIC DNA]</scope>
    <source>
        <strain evidence="2 3">DSM 101509</strain>
    </source>
</reference>
<feature type="compositionally biased region" description="Basic and acidic residues" evidence="1">
    <location>
        <begin position="203"/>
        <end position="216"/>
    </location>
</feature>
<dbReference type="InterPro" id="IPR009061">
    <property type="entry name" value="DNA-bd_dom_put_sf"/>
</dbReference>
<dbReference type="Proteomes" id="UP000438699">
    <property type="component" value="Unassembled WGS sequence"/>
</dbReference>
<dbReference type="EMBL" id="WAIE01000008">
    <property type="protein sequence ID" value="KAB1439092.1"/>
    <property type="molecule type" value="Genomic_DNA"/>
</dbReference>
<dbReference type="RefSeq" id="WP_151151877.1">
    <property type="nucleotide sequence ID" value="NZ_WAIE01000008.1"/>
</dbReference>
<evidence type="ECO:0000256" key="1">
    <source>
        <dbReference type="SAM" id="MobiDB-lite"/>
    </source>
</evidence>
<organism evidence="2 3">
    <name type="scientific">Pseudodesulfovibrio senegalensis</name>
    <dbReference type="NCBI Taxonomy" id="1721087"/>
    <lineage>
        <taxon>Bacteria</taxon>
        <taxon>Pseudomonadati</taxon>
        <taxon>Thermodesulfobacteriota</taxon>
        <taxon>Desulfovibrionia</taxon>
        <taxon>Desulfovibrionales</taxon>
        <taxon>Desulfovibrionaceae</taxon>
    </lineage>
</organism>
<gene>
    <name evidence="2" type="ORF">F8A88_14395</name>
</gene>
<dbReference type="AlphaFoldDB" id="A0A6N6MXL1"/>
<comment type="caution">
    <text evidence="2">The sequence shown here is derived from an EMBL/GenBank/DDBJ whole genome shotgun (WGS) entry which is preliminary data.</text>
</comment>
<name>A0A6N6MXL1_9BACT</name>
<accession>A0A6N6MXL1</accession>
<keyword evidence="3" id="KW-1185">Reference proteome</keyword>
<protein>
    <submittedName>
        <fullName evidence="2">MerR family transcriptional regulator</fullName>
    </submittedName>
</protein>
<evidence type="ECO:0000313" key="2">
    <source>
        <dbReference type="EMBL" id="KAB1439092.1"/>
    </source>
</evidence>
<sequence length="358" mass="40042">MSETLTHKDLAALCGVSETTIKSYRRKFPTFIPVHTDGKPIRFKPEAGDICLCIRDCFTKGMSINETYKVLKGRFREISRKDLKKTGVRASGNEAGGESGLNGVSREYLDKFFETAGQMMHGMAQLATAQARADKRLEKVEKALGSFADAEARNEQMFTELLDHLRTTPPEGEAKVRARKIINVRGSGGTKSYTFEGQPGADAEDKNRQESVKPETEAWQPVEPEQAEQPEKEESAASAKGLPQPSETFMTTPIVIRNEQNEFLGLPGRVPLEGFVDAVMQEGKSTGLSLTSWERRDRSWVLTMQNASNDRHELFFGGTKTPRGNLVVLFWRLDVNGEETTPAFLQEFFRQIKDRIDG</sequence>
<feature type="region of interest" description="Disordered" evidence="1">
    <location>
        <begin position="187"/>
        <end position="247"/>
    </location>
</feature>